<proteinExistence type="predicted"/>
<evidence type="ECO:0008006" key="4">
    <source>
        <dbReference type="Google" id="ProtNLM"/>
    </source>
</evidence>
<gene>
    <name evidence="2" type="ORF">GCM10022419_136160</name>
</gene>
<sequence>MDDLPPLTGFPEAEVCFNNPLPSRESLYGVRTFGPVGAIDLRPDASPPPVSARSGIGSPRGTGRRWTRLAPAALAGYALCKGPLTLIDRGVAALVGSMATLQSPAEVGHGMGMPRYIAATAEVVARREQVGSIQDLQRERQRQLAWEYAFGRDSAGRPWSISDLAQRTGLLPSTAEKIIDAGRAAWRAAGNDLPR</sequence>
<organism evidence="2 3">
    <name type="scientific">Nonomuraea rosea</name>
    <dbReference type="NCBI Taxonomy" id="638574"/>
    <lineage>
        <taxon>Bacteria</taxon>
        <taxon>Bacillati</taxon>
        <taxon>Actinomycetota</taxon>
        <taxon>Actinomycetes</taxon>
        <taxon>Streptosporangiales</taxon>
        <taxon>Streptosporangiaceae</taxon>
        <taxon>Nonomuraea</taxon>
    </lineage>
</organism>
<dbReference type="Proteomes" id="UP001500630">
    <property type="component" value="Unassembled WGS sequence"/>
</dbReference>
<protein>
    <recommendedName>
        <fullName evidence="4">RNA polymerase sigma-70 region 4 domain-containing protein</fullName>
    </recommendedName>
</protein>
<evidence type="ECO:0000313" key="3">
    <source>
        <dbReference type="Proteomes" id="UP001500630"/>
    </source>
</evidence>
<dbReference type="EMBL" id="BAABDQ010000099">
    <property type="protein sequence ID" value="GAA3627760.1"/>
    <property type="molecule type" value="Genomic_DNA"/>
</dbReference>
<comment type="caution">
    <text evidence="2">The sequence shown here is derived from an EMBL/GenBank/DDBJ whole genome shotgun (WGS) entry which is preliminary data.</text>
</comment>
<evidence type="ECO:0000313" key="2">
    <source>
        <dbReference type="EMBL" id="GAA3627760.1"/>
    </source>
</evidence>
<accession>A0ABP7A9Y4</accession>
<name>A0ABP7A9Y4_9ACTN</name>
<feature type="region of interest" description="Disordered" evidence="1">
    <location>
        <begin position="40"/>
        <end position="62"/>
    </location>
</feature>
<keyword evidence="3" id="KW-1185">Reference proteome</keyword>
<reference evidence="3" key="1">
    <citation type="journal article" date="2019" name="Int. J. Syst. Evol. Microbiol.">
        <title>The Global Catalogue of Microorganisms (GCM) 10K type strain sequencing project: providing services to taxonomists for standard genome sequencing and annotation.</title>
        <authorList>
            <consortium name="The Broad Institute Genomics Platform"/>
            <consortium name="The Broad Institute Genome Sequencing Center for Infectious Disease"/>
            <person name="Wu L."/>
            <person name="Ma J."/>
        </authorList>
    </citation>
    <scope>NUCLEOTIDE SEQUENCE [LARGE SCALE GENOMIC DNA]</scope>
    <source>
        <strain evidence="3">JCM 17326</strain>
    </source>
</reference>
<evidence type="ECO:0000256" key="1">
    <source>
        <dbReference type="SAM" id="MobiDB-lite"/>
    </source>
</evidence>